<reference evidence="1" key="1">
    <citation type="journal article" date="2014" name="Int. J. Syst. Evol. Microbiol.">
        <title>Complete genome sequence of Corynebacterium casei LMG S-19264T (=DSM 44701T), isolated from a smear-ripened cheese.</title>
        <authorList>
            <consortium name="US DOE Joint Genome Institute (JGI-PGF)"/>
            <person name="Walter F."/>
            <person name="Albersmeier A."/>
            <person name="Kalinowski J."/>
            <person name="Ruckert C."/>
        </authorList>
    </citation>
    <scope>NUCLEOTIDE SEQUENCE</scope>
    <source>
        <strain evidence="1">CGMCC 1.15758</strain>
    </source>
</reference>
<dbReference type="OrthoDB" id="7060256at2"/>
<dbReference type="NCBIfam" id="NF041244">
    <property type="entry name" value="IglI_fam"/>
    <property type="match status" value="1"/>
</dbReference>
<evidence type="ECO:0000313" key="2">
    <source>
        <dbReference type="Proteomes" id="UP000636949"/>
    </source>
</evidence>
<dbReference type="EMBL" id="BMJS01000003">
    <property type="protein sequence ID" value="GGF90947.1"/>
    <property type="molecule type" value="Genomic_DNA"/>
</dbReference>
<keyword evidence="2" id="KW-1185">Reference proteome</keyword>
<organism evidence="1 2">
    <name type="scientific">Cysteiniphilum litorale</name>
    <dbReference type="NCBI Taxonomy" id="2056700"/>
    <lineage>
        <taxon>Bacteria</taxon>
        <taxon>Pseudomonadati</taxon>
        <taxon>Pseudomonadota</taxon>
        <taxon>Gammaproteobacteria</taxon>
        <taxon>Thiotrichales</taxon>
        <taxon>Fastidiosibacteraceae</taxon>
        <taxon>Cysteiniphilum</taxon>
    </lineage>
</organism>
<name>A0A8J2Z2I1_9GAMM</name>
<accession>A0A8J2Z2I1</accession>
<dbReference type="Proteomes" id="UP000636949">
    <property type="component" value="Unassembled WGS sequence"/>
</dbReference>
<evidence type="ECO:0000313" key="1">
    <source>
        <dbReference type="EMBL" id="GGF90947.1"/>
    </source>
</evidence>
<proteinExistence type="predicted"/>
<comment type="caution">
    <text evidence="1">The sequence shown here is derived from an EMBL/GenBank/DDBJ whole genome shotgun (WGS) entry which is preliminary data.</text>
</comment>
<dbReference type="AlphaFoldDB" id="A0A8J2Z2I1"/>
<reference evidence="1" key="2">
    <citation type="submission" date="2020-09" db="EMBL/GenBank/DDBJ databases">
        <authorList>
            <person name="Sun Q."/>
            <person name="Zhou Y."/>
        </authorList>
    </citation>
    <scope>NUCLEOTIDE SEQUENCE</scope>
    <source>
        <strain evidence="1">CGMCC 1.15758</strain>
    </source>
</reference>
<dbReference type="RefSeq" id="WP_117001620.1">
    <property type="nucleotide sequence ID" value="NZ_BMJS01000003.1"/>
</dbReference>
<sequence>MLIDQLKSIEFESGSVDVLLKSRASAMVEAGEYEALAHFCMECFESERILDPMLWFYLFYSEIDTAKKNITTVLEVIKTYGEYFGENEHLAGNDNALFSKQLFASLRWFYSQLKELVTREIKKLLENEKAQLVTVLSEHAQMFHARLPETLKTKINEDLSQCLDKVAKIKVIAEKEKAVAMLMKDEISRSLVIESEATEETVKDALTNQLQGLPFDVHGKVNSKWYQLTERISLLVKLLKNEKILESAVVYADLQQKLEQFDPMEYFPECFVTLYEHLDGEKLQEISDCIDQYRDSTQWQVLNTRLRLIPHKFDQYKLEKIQKREISTQNNNRFDGEHDMQHKLADSDQHSFDQYDNFESENSLSRYR</sequence>
<gene>
    <name evidence="1" type="ORF">GCM10010995_05290</name>
</gene>
<protein>
    <submittedName>
        <fullName evidence="1">Uncharacterized protein</fullName>
    </submittedName>
</protein>